<dbReference type="RefSeq" id="WP_135502720.1">
    <property type="nucleotide sequence ID" value="NZ_JACHHE010000003.1"/>
</dbReference>
<proteinExistence type="predicted"/>
<sequence>MININETKLREEYARQVLLSVYPEKYLAASIVDRPDIQNKIESIGVEVTGTMKQRLRYGLAQFSSLYGKPISSITTKKKRQLDKHKVKVKANEQGYIKFIIPAAVWGSGNDIKEAYKNKLIKLNSGKFSIFEENNLFLFAEFEEEKEVQELINFVKETKVTKYKFEYIFLYTFNELYSITTKNFTYDLLEITEDQKKVFKEAAIKAANVNLI</sequence>
<dbReference type="AlphaFoldDB" id="A0A7W8CTY9"/>
<protein>
    <submittedName>
        <fullName evidence="1">Uncharacterized protein</fullName>
    </submittedName>
</protein>
<dbReference type="OrthoDB" id="2181714at2"/>
<reference evidence="1 2" key="1">
    <citation type="submission" date="2020-08" db="EMBL/GenBank/DDBJ databases">
        <title>Genomic Encyclopedia of Type Strains, Phase IV (KMG-IV): sequencing the most valuable type-strain genomes for metagenomic binning, comparative biology and taxonomic classification.</title>
        <authorList>
            <person name="Goeker M."/>
        </authorList>
    </citation>
    <scope>NUCLEOTIDE SEQUENCE [LARGE SCALE GENOMIC DNA]</scope>
    <source>
        <strain evidence="1 2">DSM 15895</strain>
    </source>
</reference>
<gene>
    <name evidence="1" type="ORF">HNQ44_001354</name>
</gene>
<dbReference type="Proteomes" id="UP000525923">
    <property type="component" value="Unassembled WGS sequence"/>
</dbReference>
<accession>A0A7W8CTY9</accession>
<evidence type="ECO:0000313" key="1">
    <source>
        <dbReference type="EMBL" id="MBB5179930.1"/>
    </source>
</evidence>
<name>A0A7W8CTY9_9BACL</name>
<comment type="caution">
    <text evidence="1">The sequence shown here is derived from an EMBL/GenBank/DDBJ whole genome shotgun (WGS) entry which is preliminary data.</text>
</comment>
<keyword evidence="2" id="KW-1185">Reference proteome</keyword>
<dbReference type="EMBL" id="JACHHE010000003">
    <property type="protein sequence ID" value="MBB5179930.1"/>
    <property type="molecule type" value="Genomic_DNA"/>
</dbReference>
<organism evidence="1 2">
    <name type="scientific">Planococcus koreensis</name>
    <dbReference type="NCBI Taxonomy" id="112331"/>
    <lineage>
        <taxon>Bacteria</taxon>
        <taxon>Bacillati</taxon>
        <taxon>Bacillota</taxon>
        <taxon>Bacilli</taxon>
        <taxon>Bacillales</taxon>
        <taxon>Caryophanaceae</taxon>
        <taxon>Planococcus</taxon>
    </lineage>
</organism>
<evidence type="ECO:0000313" key="2">
    <source>
        <dbReference type="Proteomes" id="UP000525923"/>
    </source>
</evidence>